<feature type="chain" id="PRO_5042035916" description="GDSL esterase/lipase" evidence="8">
    <location>
        <begin position="22"/>
        <end position="373"/>
    </location>
</feature>
<dbReference type="Gene3D" id="3.40.50.1110">
    <property type="entry name" value="SGNH hydrolase"/>
    <property type="match status" value="1"/>
</dbReference>
<evidence type="ECO:0000256" key="8">
    <source>
        <dbReference type="SAM" id="SignalP"/>
    </source>
</evidence>
<evidence type="ECO:0000256" key="2">
    <source>
        <dbReference type="ARBA" id="ARBA00008668"/>
    </source>
</evidence>
<evidence type="ECO:0000256" key="6">
    <source>
        <dbReference type="ARBA" id="ARBA00022963"/>
    </source>
</evidence>
<evidence type="ECO:0000256" key="7">
    <source>
        <dbReference type="ARBA" id="ARBA00023098"/>
    </source>
</evidence>
<comment type="similarity">
    <text evidence="2">Belongs to the 'GDSL' lipolytic enzyme family.</text>
</comment>
<protein>
    <recommendedName>
        <fullName evidence="11">GDSL esterase/lipase</fullName>
    </recommendedName>
</protein>
<keyword evidence="4 8" id="KW-0732">Signal</keyword>
<dbReference type="PANTHER" id="PTHR45650:SF14">
    <property type="entry name" value="GDSL ESTERASE_LIPASE 7-LIKE"/>
    <property type="match status" value="1"/>
</dbReference>
<dbReference type="CDD" id="cd01837">
    <property type="entry name" value="SGNH_plant_lipase_like"/>
    <property type="match status" value="1"/>
</dbReference>
<evidence type="ECO:0008006" key="11">
    <source>
        <dbReference type="Google" id="ProtNLM"/>
    </source>
</evidence>
<dbReference type="AlphaFoldDB" id="A0AAD4XHC5"/>
<dbReference type="PANTHER" id="PTHR45650">
    <property type="entry name" value="GDSL-LIKE LIPASE/ACYLHYDROLASE-RELATED"/>
    <property type="match status" value="1"/>
</dbReference>
<dbReference type="Pfam" id="PF00657">
    <property type="entry name" value="Lipase_GDSL"/>
    <property type="match status" value="1"/>
</dbReference>
<keyword evidence="6" id="KW-0442">Lipid degradation</keyword>
<accession>A0AAD4XHC5</accession>
<keyword evidence="3" id="KW-0964">Secreted</keyword>
<evidence type="ECO:0000313" key="9">
    <source>
        <dbReference type="EMBL" id="KAI3912837.1"/>
    </source>
</evidence>
<sequence>MAVSMIMSVQSSLSFYLLCFALMIVGKSSSGAIATVVPAVYIFGDSLLDSGNNNFLENQAKSNFAPYGIDFPNGQPTGRATNGATAGDFIAQFLGLPYPPAYLSLSEATKRITTTGINYASGASGILPQTGTIRGDILTLDEQINYFKSTVTNDLPRSYSTPKILSDTLARSIFVISTGGNDYLNNYLQPHQFSNSSQTHTPRKFANLLLDTFEQQVTTIYKLGGRKFVVFGIGPMGCLPIVISRADPKPKTLCIEGVNNTVNIYNNGLLAILERLASRLQGFTFVQADLFTQIYAQFQDPVKFGYADGRTPCCKFGASGMCIPGQKPCSDRYNRLFYDAIHPVQLVNYRFARDCFFRNSTLCTPINIQQLAL</sequence>
<evidence type="ECO:0000313" key="10">
    <source>
        <dbReference type="Proteomes" id="UP001202328"/>
    </source>
</evidence>
<organism evidence="9 10">
    <name type="scientific">Papaver atlanticum</name>
    <dbReference type="NCBI Taxonomy" id="357466"/>
    <lineage>
        <taxon>Eukaryota</taxon>
        <taxon>Viridiplantae</taxon>
        <taxon>Streptophyta</taxon>
        <taxon>Embryophyta</taxon>
        <taxon>Tracheophyta</taxon>
        <taxon>Spermatophyta</taxon>
        <taxon>Magnoliopsida</taxon>
        <taxon>Ranunculales</taxon>
        <taxon>Papaveraceae</taxon>
        <taxon>Papaveroideae</taxon>
        <taxon>Papaver</taxon>
    </lineage>
</organism>
<keyword evidence="5" id="KW-0378">Hydrolase</keyword>
<dbReference type="GO" id="GO:0016042">
    <property type="term" value="P:lipid catabolic process"/>
    <property type="evidence" value="ECO:0007669"/>
    <property type="project" value="UniProtKB-KW"/>
</dbReference>
<reference evidence="9" key="1">
    <citation type="submission" date="2022-04" db="EMBL/GenBank/DDBJ databases">
        <title>A functionally conserved STORR gene fusion in Papaver species that diverged 16.8 million years ago.</title>
        <authorList>
            <person name="Catania T."/>
        </authorList>
    </citation>
    <scope>NUCLEOTIDE SEQUENCE</scope>
    <source>
        <strain evidence="9">S-188037</strain>
    </source>
</reference>
<keyword evidence="7" id="KW-0443">Lipid metabolism</keyword>
<comment type="subcellular location">
    <subcellularLocation>
        <location evidence="1">Secreted</location>
    </subcellularLocation>
</comment>
<evidence type="ECO:0000256" key="3">
    <source>
        <dbReference type="ARBA" id="ARBA00022525"/>
    </source>
</evidence>
<dbReference type="EMBL" id="JAJJMB010009601">
    <property type="protein sequence ID" value="KAI3912837.1"/>
    <property type="molecule type" value="Genomic_DNA"/>
</dbReference>
<feature type="signal peptide" evidence="8">
    <location>
        <begin position="1"/>
        <end position="21"/>
    </location>
</feature>
<dbReference type="InterPro" id="IPR035669">
    <property type="entry name" value="SGNH_plant_lipase-like"/>
</dbReference>
<dbReference type="InterPro" id="IPR051238">
    <property type="entry name" value="GDSL_esterase/lipase"/>
</dbReference>
<dbReference type="InterPro" id="IPR036514">
    <property type="entry name" value="SGNH_hydro_sf"/>
</dbReference>
<evidence type="ECO:0000256" key="4">
    <source>
        <dbReference type="ARBA" id="ARBA00022729"/>
    </source>
</evidence>
<dbReference type="Proteomes" id="UP001202328">
    <property type="component" value="Unassembled WGS sequence"/>
</dbReference>
<gene>
    <name evidence="9" type="ORF">MKW98_012779</name>
</gene>
<proteinExistence type="inferred from homology"/>
<dbReference type="GO" id="GO:0016788">
    <property type="term" value="F:hydrolase activity, acting on ester bonds"/>
    <property type="evidence" value="ECO:0007669"/>
    <property type="project" value="InterPro"/>
</dbReference>
<keyword evidence="10" id="KW-1185">Reference proteome</keyword>
<evidence type="ECO:0000256" key="1">
    <source>
        <dbReference type="ARBA" id="ARBA00004613"/>
    </source>
</evidence>
<comment type="caution">
    <text evidence="9">The sequence shown here is derived from an EMBL/GenBank/DDBJ whole genome shotgun (WGS) entry which is preliminary data.</text>
</comment>
<evidence type="ECO:0000256" key="5">
    <source>
        <dbReference type="ARBA" id="ARBA00022801"/>
    </source>
</evidence>
<dbReference type="InterPro" id="IPR001087">
    <property type="entry name" value="GDSL"/>
</dbReference>
<dbReference type="GO" id="GO:0005576">
    <property type="term" value="C:extracellular region"/>
    <property type="evidence" value="ECO:0007669"/>
    <property type="project" value="UniProtKB-SubCell"/>
</dbReference>
<name>A0AAD4XHC5_9MAGN</name>